<reference evidence="7 8" key="1">
    <citation type="journal article" date="2016" name="Nat. Commun.">
        <title>Thousands of microbial genomes shed light on interconnected biogeochemical processes in an aquifer system.</title>
        <authorList>
            <person name="Anantharaman K."/>
            <person name="Brown C.T."/>
            <person name="Hug L.A."/>
            <person name="Sharon I."/>
            <person name="Castelle C.J."/>
            <person name="Probst A.J."/>
            <person name="Thomas B.C."/>
            <person name="Singh A."/>
            <person name="Wilkins M.J."/>
            <person name="Karaoz U."/>
            <person name="Brodie E.L."/>
            <person name="Williams K.H."/>
            <person name="Hubbard S.S."/>
            <person name="Banfield J.F."/>
        </authorList>
    </citation>
    <scope>NUCLEOTIDE SEQUENCE [LARGE SCALE GENOMIC DNA]</scope>
</reference>
<comment type="similarity">
    <text evidence="1">Belongs to the Fmt family.</text>
</comment>
<dbReference type="SUPFAM" id="SSF53328">
    <property type="entry name" value="Formyltransferase"/>
    <property type="match status" value="1"/>
</dbReference>
<evidence type="ECO:0000313" key="7">
    <source>
        <dbReference type="EMBL" id="OGM19219.1"/>
    </source>
</evidence>
<gene>
    <name evidence="7" type="ORF">A2771_00250</name>
</gene>
<proteinExistence type="inferred from homology"/>
<dbReference type="InterPro" id="IPR002376">
    <property type="entry name" value="Formyl_transf_N"/>
</dbReference>
<dbReference type="EMBL" id="MGGD01000078">
    <property type="protein sequence ID" value="OGM19219.1"/>
    <property type="molecule type" value="Genomic_DNA"/>
</dbReference>
<dbReference type="InterPro" id="IPR001555">
    <property type="entry name" value="GART_AS"/>
</dbReference>
<comment type="caution">
    <text evidence="7">The sequence shown here is derived from an EMBL/GenBank/DDBJ whole genome shotgun (WGS) entry which is preliminary data.</text>
</comment>
<protein>
    <recommendedName>
        <fullName evidence="2">methionyl-tRNA formyltransferase</fullName>
        <ecNumber evidence="2">2.1.2.9</ecNumber>
    </recommendedName>
</protein>
<name>A0A1F7XWX0_9BACT</name>
<dbReference type="CDD" id="cd08704">
    <property type="entry name" value="Met_tRNA_FMT_C"/>
    <property type="match status" value="1"/>
</dbReference>
<dbReference type="GO" id="GO:0005829">
    <property type="term" value="C:cytosol"/>
    <property type="evidence" value="ECO:0007669"/>
    <property type="project" value="TreeGrafter"/>
</dbReference>
<dbReference type="AlphaFoldDB" id="A0A1F7XWX0"/>
<dbReference type="Pfam" id="PF00551">
    <property type="entry name" value="Formyl_trans_N"/>
    <property type="match status" value="1"/>
</dbReference>
<evidence type="ECO:0000256" key="1">
    <source>
        <dbReference type="ARBA" id="ARBA00010699"/>
    </source>
</evidence>
<evidence type="ECO:0000313" key="8">
    <source>
        <dbReference type="Proteomes" id="UP000176741"/>
    </source>
</evidence>
<dbReference type="GO" id="GO:0004479">
    <property type="term" value="F:methionyl-tRNA formyltransferase activity"/>
    <property type="evidence" value="ECO:0007669"/>
    <property type="project" value="UniProtKB-EC"/>
</dbReference>
<feature type="domain" description="Formyl transferase C-terminal" evidence="6">
    <location>
        <begin position="243"/>
        <end position="283"/>
    </location>
</feature>
<sequence>MKIVFFGTPEYVLPVLESIHKVFGVNLSKSPITAVVTQKPKPVGRKQMLMYSPVDNWAHKHKVPIYFDPRDIISEKIEADLGVLASYGNIIPKEVIKYFPYGILVIHPSLLPQFRFSSPVPAAIITDTNPTGISIIKMDEKLDHGQIVTQSKEEILPDDTYASLRDRLFAKSSKVLVSMLPAYIKGKINLKPQDDSKATFARMIGKEDAYIPPEYLNACLQGKTLKKKWKIPFIKNYSLVPSAYSFERFVRAMQPWPGAWTTIRIKNQELRIKILKAHLDTKDKTPYLVLDSVQLEGKNPVTWKQFEEGYPTATLE</sequence>
<evidence type="ECO:0000256" key="4">
    <source>
        <dbReference type="ARBA" id="ARBA00022917"/>
    </source>
</evidence>
<evidence type="ECO:0000256" key="2">
    <source>
        <dbReference type="ARBA" id="ARBA00012261"/>
    </source>
</evidence>
<evidence type="ECO:0000259" key="5">
    <source>
        <dbReference type="Pfam" id="PF00551"/>
    </source>
</evidence>
<dbReference type="PROSITE" id="PS00373">
    <property type="entry name" value="GART"/>
    <property type="match status" value="1"/>
</dbReference>
<dbReference type="CDD" id="cd08646">
    <property type="entry name" value="FMT_core_Met-tRNA-FMT_N"/>
    <property type="match status" value="1"/>
</dbReference>
<dbReference type="InterPro" id="IPR011034">
    <property type="entry name" value="Formyl_transferase-like_C_sf"/>
</dbReference>
<dbReference type="InterPro" id="IPR044135">
    <property type="entry name" value="Met-tRNA-FMT_C"/>
</dbReference>
<accession>A0A1F7XWX0</accession>
<dbReference type="Gene3D" id="3.40.50.12230">
    <property type="match status" value="1"/>
</dbReference>
<keyword evidence="3" id="KW-0808">Transferase</keyword>
<dbReference type="PANTHER" id="PTHR11138">
    <property type="entry name" value="METHIONYL-TRNA FORMYLTRANSFERASE"/>
    <property type="match status" value="1"/>
</dbReference>
<dbReference type="SUPFAM" id="SSF50486">
    <property type="entry name" value="FMT C-terminal domain-like"/>
    <property type="match status" value="1"/>
</dbReference>
<dbReference type="PANTHER" id="PTHR11138:SF5">
    <property type="entry name" value="METHIONYL-TRNA FORMYLTRANSFERASE, MITOCHONDRIAL"/>
    <property type="match status" value="1"/>
</dbReference>
<evidence type="ECO:0000256" key="3">
    <source>
        <dbReference type="ARBA" id="ARBA00022679"/>
    </source>
</evidence>
<organism evidence="7 8">
    <name type="scientific">Candidatus Woesebacteria bacterium RIFCSPHIGHO2_01_FULL_38_26b</name>
    <dbReference type="NCBI Taxonomy" id="1802491"/>
    <lineage>
        <taxon>Bacteria</taxon>
        <taxon>Candidatus Woeseibacteriota</taxon>
    </lineage>
</organism>
<dbReference type="EC" id="2.1.2.9" evidence="2"/>
<keyword evidence="4" id="KW-0648">Protein biosynthesis</keyword>
<dbReference type="InterPro" id="IPR005793">
    <property type="entry name" value="Formyl_trans_C"/>
</dbReference>
<dbReference type="InterPro" id="IPR041711">
    <property type="entry name" value="Met-tRNA-FMT_N"/>
</dbReference>
<feature type="domain" description="Formyl transferase N-terminal" evidence="5">
    <location>
        <begin position="1"/>
        <end position="179"/>
    </location>
</feature>
<evidence type="ECO:0000259" key="6">
    <source>
        <dbReference type="Pfam" id="PF02911"/>
    </source>
</evidence>
<dbReference type="Pfam" id="PF02911">
    <property type="entry name" value="Formyl_trans_C"/>
    <property type="match status" value="1"/>
</dbReference>
<dbReference type="InterPro" id="IPR036477">
    <property type="entry name" value="Formyl_transf_N_sf"/>
</dbReference>
<dbReference type="Proteomes" id="UP000176741">
    <property type="component" value="Unassembled WGS sequence"/>
</dbReference>